<proteinExistence type="predicted"/>
<dbReference type="GO" id="GO:0016887">
    <property type="term" value="F:ATP hydrolysis activity"/>
    <property type="evidence" value="ECO:0007669"/>
    <property type="project" value="InterPro"/>
</dbReference>
<dbReference type="AlphaFoldDB" id="W0SF34"/>
<dbReference type="InterPro" id="IPR052934">
    <property type="entry name" value="Methyl-DNA_Rec/Restrict_Enz"/>
</dbReference>
<dbReference type="STRING" id="1223802.SUTH_01879"/>
<dbReference type="Gene3D" id="3.40.50.300">
    <property type="entry name" value="P-loop containing nucleotide triphosphate hydrolases"/>
    <property type="match status" value="1"/>
</dbReference>
<dbReference type="GO" id="GO:0005524">
    <property type="term" value="F:ATP binding"/>
    <property type="evidence" value="ECO:0007669"/>
    <property type="project" value="InterPro"/>
</dbReference>
<dbReference type="InterPro" id="IPR027417">
    <property type="entry name" value="P-loop_NTPase"/>
</dbReference>
<feature type="domain" description="ATPase dynein-related AAA" evidence="1">
    <location>
        <begin position="673"/>
        <end position="807"/>
    </location>
</feature>
<dbReference type="Pfam" id="PF07728">
    <property type="entry name" value="AAA_5"/>
    <property type="match status" value="1"/>
</dbReference>
<dbReference type="HOGENOM" id="CLU_008747_2_3_4"/>
<keyword evidence="3" id="KW-1185">Reference proteome</keyword>
<accession>W0SF34</accession>
<dbReference type="EMBL" id="AP012547">
    <property type="protein sequence ID" value="BAO29671.1"/>
    <property type="molecule type" value="Genomic_DNA"/>
</dbReference>
<dbReference type="RefSeq" id="WP_052473480.1">
    <property type="nucleotide sequence ID" value="NZ_AP012547.1"/>
</dbReference>
<protein>
    <recommendedName>
        <fullName evidence="1">ATPase dynein-related AAA domain-containing protein</fullName>
    </recommendedName>
</protein>
<organism evidence="2 3">
    <name type="scientific">Sulfuritalea hydrogenivorans sk43H</name>
    <dbReference type="NCBI Taxonomy" id="1223802"/>
    <lineage>
        <taxon>Bacteria</taxon>
        <taxon>Pseudomonadati</taxon>
        <taxon>Pseudomonadota</taxon>
        <taxon>Betaproteobacteria</taxon>
        <taxon>Nitrosomonadales</taxon>
        <taxon>Sterolibacteriaceae</taxon>
        <taxon>Sulfuritalea</taxon>
    </lineage>
</organism>
<dbReference type="PANTHER" id="PTHR37291">
    <property type="entry name" value="5-METHYLCYTOSINE-SPECIFIC RESTRICTION ENZYME B"/>
    <property type="match status" value="1"/>
</dbReference>
<dbReference type="SUPFAM" id="SSF52540">
    <property type="entry name" value="P-loop containing nucleoside triphosphate hydrolases"/>
    <property type="match status" value="1"/>
</dbReference>
<reference evidence="2 3" key="1">
    <citation type="journal article" date="2014" name="Syst. Appl. Microbiol.">
        <title>Complete genomes of freshwater sulfur oxidizers Sulfuricella denitrificans skB26 and Sulfuritalea hydrogenivorans sk43H: genetic insights into the sulfur oxidation pathway of betaproteobacteria.</title>
        <authorList>
            <person name="Watanabe T."/>
            <person name="Kojima H."/>
            <person name="Fukui M."/>
        </authorList>
    </citation>
    <scope>NUCLEOTIDE SEQUENCE [LARGE SCALE GENOMIC DNA]</scope>
    <source>
        <strain evidence="2">DSM22779</strain>
    </source>
</reference>
<dbReference type="KEGG" id="shd:SUTH_01879"/>
<sequence>MDDLKEHYRLWDEFREKWPVSRLAKMELHEYTSAGSKESFTYWIEKRLEDLGSIWGGSSFKFGVFSRKDTDDKKSNAKLSYSGSYGWYSSLGASVEEAFEKVRSYVTQVATMAENGDLDGIEAFEHLGEAFKWKIAFHYQNREAPVIVDIFKRAPLAAYVGGSASQSMAELQRAAISKCPENLGVLEYGKQLWEVWSKMNLEIWKLSHGNSPVFTDAERQQYLNDAWAVMDRNTNAPGPGDQQKGKQGKDFAEAPVGTLFYLCHGNSPQLVGQFLSEAIPCDKGPGWLKRKYRVLKQAQRKDRYTDNKKGWSPQGNSTFWKVGEDDLPDFESSLLKPYFATDLAELASLSGDPIDPIELETPPDLSDEEILKHFDTNAAFRENRATWSATEASLFCRLARAAHSVGLDWWHVGINTQVRFGRREAESERAFAVLGIVRGRRTKTVTLKGIGALPELHREPLTEEVVASLETSLVAERSAINTYCPLASARPGYWPDELGIEAPDEPETSMKAINRIYYGPPGTGKTYKLKQLLKAEYEQGLDTVSPDEWRRQFIAEHFANLKWWEVAAASLYALAGTTGKVKVNDLAAHEFVQALASKKGSQSVTPTLWRTLQNHTIEESTTVRMKVRLSPAIFDKTEDSYWQFAGDWQNDCAHIIELMERLKQGQESTGAIQRYSFVTFHQSYGYEEFVEGLRPILDNSDNTPGQVQYEIRPGVFKELCRRARLAPTQRFAIVIDEINRGNISKIFGELITLIETDKREGAENPISVILPYSGESFSVPSNVDVIGTMNTADRSLALLDTALRRRFDFEAIMPNVSDVPGAPLHNLRVRMGDKTIDVPRMLAAINARIEALYDRDHTIGHAYFTSLQSIQDELERFNALTEVFRNRILPLLEEYFFEDWQKIQLVLADNQKQTNARFVAQSADQESDLTWLFGTGHGLDSYTTKPRYQIQASAFSNPDAYIGIYVTLAD</sequence>
<evidence type="ECO:0000313" key="3">
    <source>
        <dbReference type="Proteomes" id="UP000031637"/>
    </source>
</evidence>
<evidence type="ECO:0000259" key="1">
    <source>
        <dbReference type="Pfam" id="PF07728"/>
    </source>
</evidence>
<name>W0SF34_9PROT</name>
<gene>
    <name evidence="2" type="ORF">SUTH_01879</name>
</gene>
<dbReference type="PANTHER" id="PTHR37291:SF1">
    <property type="entry name" value="TYPE IV METHYL-DIRECTED RESTRICTION ENZYME ECOKMCRB SUBUNIT"/>
    <property type="match status" value="1"/>
</dbReference>
<dbReference type="Proteomes" id="UP000031637">
    <property type="component" value="Chromosome"/>
</dbReference>
<evidence type="ECO:0000313" key="2">
    <source>
        <dbReference type="EMBL" id="BAO29671.1"/>
    </source>
</evidence>
<dbReference type="REBASE" id="76881">
    <property type="entry name" value="Shy22779McrBCP"/>
</dbReference>
<dbReference type="InterPro" id="IPR011704">
    <property type="entry name" value="ATPase_dyneun-rel_AAA"/>
</dbReference>